<feature type="domain" description="VOC" evidence="1">
    <location>
        <begin position="31"/>
        <end position="152"/>
    </location>
</feature>
<dbReference type="InterPro" id="IPR004360">
    <property type="entry name" value="Glyas_Fos-R_dOase_dom"/>
</dbReference>
<evidence type="ECO:0000313" key="2">
    <source>
        <dbReference type="EMBL" id="PKV09660.1"/>
    </source>
</evidence>
<protein>
    <submittedName>
        <fullName evidence="2">Glyoxalase</fullName>
    </submittedName>
</protein>
<gene>
    <name evidence="2" type="ORF">CQR44_1195</name>
</gene>
<dbReference type="EMBL" id="PCHJ01000015">
    <property type="protein sequence ID" value="PKV09660.1"/>
    <property type="molecule type" value="Genomic_DNA"/>
</dbReference>
<dbReference type="Gene3D" id="3.10.180.10">
    <property type="entry name" value="2,3-Dihydroxybiphenyl 1,2-Dioxygenase, domain 1"/>
    <property type="match status" value="1"/>
</dbReference>
<dbReference type="PROSITE" id="PS51819">
    <property type="entry name" value="VOC"/>
    <property type="match status" value="1"/>
</dbReference>
<dbReference type="CDD" id="cd07262">
    <property type="entry name" value="VOC_like"/>
    <property type="match status" value="1"/>
</dbReference>
<accession>A0A2N3RAZ9</accession>
<sequence>MVIPSTERHAEKIILGGLPLLVDESSRITDMIDHLTLKVRDIQASIDFYSKALEPLGYVAKAHHEPTIGFGAGDDGPHSDFYLTPSTDGAGSPVTHIAFRAADAATVDAFYRKALAAGGRDNGAPGLRDYHPKYYSAFVLDPDGNNVEAVVDWSRAQG</sequence>
<comment type="caution">
    <text evidence="2">The sequence shown here is derived from an EMBL/GenBank/DDBJ whole genome shotgun (WGS) entry which is preliminary data.</text>
</comment>
<evidence type="ECO:0000259" key="1">
    <source>
        <dbReference type="PROSITE" id="PS51819"/>
    </source>
</evidence>
<evidence type="ECO:0000313" key="3">
    <source>
        <dbReference type="Proteomes" id="UP000233731"/>
    </source>
</evidence>
<organism evidence="2 3">
    <name type="scientific">Bifidobacterium asteroides</name>
    <dbReference type="NCBI Taxonomy" id="1684"/>
    <lineage>
        <taxon>Bacteria</taxon>
        <taxon>Bacillati</taxon>
        <taxon>Actinomycetota</taxon>
        <taxon>Actinomycetes</taxon>
        <taxon>Bifidobacteriales</taxon>
        <taxon>Bifidobacteriaceae</taxon>
        <taxon>Bifidobacterium</taxon>
    </lineage>
</organism>
<dbReference type="InterPro" id="IPR029068">
    <property type="entry name" value="Glyas_Bleomycin-R_OHBP_Dase"/>
</dbReference>
<name>A0A2N3RAZ9_9BIFI</name>
<proteinExistence type="predicted"/>
<reference evidence="2 3" key="1">
    <citation type="submission" date="2017-10" db="EMBL/GenBank/DDBJ databases">
        <title>Bifidobacterium genomics.</title>
        <authorList>
            <person name="Lugli G.A."/>
            <person name="Milani C."/>
            <person name="Mancabelli L."/>
        </authorList>
    </citation>
    <scope>NUCLEOTIDE SEQUENCE [LARGE SCALE GENOMIC DNA]</scope>
    <source>
        <strain evidence="2 3">1460B</strain>
    </source>
</reference>
<dbReference type="SUPFAM" id="SSF54593">
    <property type="entry name" value="Glyoxalase/Bleomycin resistance protein/Dihydroxybiphenyl dioxygenase"/>
    <property type="match status" value="1"/>
</dbReference>
<dbReference type="Proteomes" id="UP000233731">
    <property type="component" value="Unassembled WGS sequence"/>
</dbReference>
<dbReference type="Pfam" id="PF00903">
    <property type="entry name" value="Glyoxalase"/>
    <property type="match status" value="1"/>
</dbReference>
<dbReference type="InterPro" id="IPR037523">
    <property type="entry name" value="VOC_core"/>
</dbReference>
<dbReference type="PANTHER" id="PTHR35006">
    <property type="entry name" value="GLYOXALASE FAMILY PROTEIN (AFU_ORTHOLOGUE AFUA_5G14830)"/>
    <property type="match status" value="1"/>
</dbReference>
<dbReference type="AlphaFoldDB" id="A0A2N3RAZ9"/>
<dbReference type="PANTHER" id="PTHR35006:SF2">
    <property type="entry name" value="GLYOXALASE FAMILY PROTEIN (AFU_ORTHOLOGUE AFUA_5G14830)"/>
    <property type="match status" value="1"/>
</dbReference>